<feature type="compositionally biased region" description="Acidic residues" evidence="1">
    <location>
        <begin position="137"/>
        <end position="154"/>
    </location>
</feature>
<feature type="compositionally biased region" description="Basic and acidic residues" evidence="1">
    <location>
        <begin position="335"/>
        <end position="344"/>
    </location>
</feature>
<feature type="region of interest" description="Disordered" evidence="1">
    <location>
        <begin position="641"/>
        <end position="669"/>
    </location>
</feature>
<feature type="compositionally biased region" description="Basic and acidic residues" evidence="1">
    <location>
        <begin position="42"/>
        <end position="60"/>
    </location>
</feature>
<dbReference type="EMBL" id="LLZZ01000184">
    <property type="protein sequence ID" value="KTA95490.1"/>
    <property type="molecule type" value="Genomic_DNA"/>
</dbReference>
<feature type="compositionally biased region" description="Polar residues" evidence="1">
    <location>
        <begin position="25"/>
        <end position="34"/>
    </location>
</feature>
<sequence length="698" mass="78223">MIYQKSGKSPRKHAVPAQRTAEGVTPTNGDSSSVKPARPRRFREEVDEKITTGNRPDKATKAAQIDEDLPVPQFKSDNEEDNELDKNIENDSDSVGSSKLANNSGLEEDSDQGGAISSEEESDYDIDQDAYFNAIEKEDDLDSDAETGNDDEDLPMILHEEEQNIVKELGSDDNLSGWEAESTLSNFDIYSGFDNDDEEENEDENDSKKLSTTSQKDSTNDDIMNELKDFKIPNLNTAKPFSHKKGVTSDMSKFSIKKKRGDKTTPSKHDTLPKASSIDSDDYIFNVFFQSDDSETENNSSKKSAKSADDPLKLSDFFKTNADKAKSMSNSSHNLLHDEAHLPSDDDSYLSNGTLDKGLEESPDEDNFSDLEGISISSIDFDEDDDDISINNVFVDIDDLDPDSFYFKYDDDEESSGSVDVENISLYLSEGKNGGHDVIETTVYVHDDSTDEDDNLPPPEARNKTIGTKAKEIVSANVVGLKPPKLGTWNTENKPFSIIDGLSTKSLHSLIQEHQQMKEQKLNDITLTKSDFSGTSSPGGDELTLNELLNMSELDDDEDKSVVSHGIPSNMNNAHLNKGNIYNSLSVTDWYEKPKVPLSAFRNKGISSFQEEDYMANATQIKKVPIGYMGMEKTRRKFDKMKELQKKRQEKKRRLRKKKKLLKLKKEQARQLQESEIERQLSLPPVHLAQDQDLKLSI</sequence>
<protein>
    <submittedName>
        <fullName evidence="2">Protein IFH1</fullName>
    </submittedName>
</protein>
<feature type="compositionally biased region" description="Acidic residues" evidence="1">
    <location>
        <begin position="194"/>
        <end position="205"/>
    </location>
</feature>
<dbReference type="Pfam" id="PF10380">
    <property type="entry name" value="CRF1"/>
    <property type="match status" value="1"/>
</dbReference>
<dbReference type="GO" id="GO:0042790">
    <property type="term" value="P:nucleolar large rRNA transcription by RNA polymerase I"/>
    <property type="evidence" value="ECO:0007669"/>
    <property type="project" value="EnsemblFungi"/>
</dbReference>
<dbReference type="GO" id="GO:0031509">
    <property type="term" value="P:subtelomeric heterochromatin formation"/>
    <property type="evidence" value="ECO:0007669"/>
    <property type="project" value="EnsemblFungi"/>
</dbReference>
<dbReference type="GO" id="GO:0032545">
    <property type="term" value="C:CURI complex"/>
    <property type="evidence" value="ECO:0007669"/>
    <property type="project" value="EnsemblFungi"/>
</dbReference>
<comment type="caution">
    <text evidence="2">The sequence shown here is derived from an EMBL/GenBank/DDBJ whole genome shotgun (WGS) entry which is preliminary data.</text>
</comment>
<feature type="compositionally biased region" description="Polar residues" evidence="1">
    <location>
        <begin position="93"/>
        <end position="105"/>
    </location>
</feature>
<accession>A0A0W0C7N5</accession>
<dbReference type="GO" id="GO:0000781">
    <property type="term" value="C:chromosome, telomeric region"/>
    <property type="evidence" value="ECO:0007669"/>
    <property type="project" value="GOC"/>
</dbReference>
<dbReference type="GO" id="GO:0000785">
    <property type="term" value="C:chromatin"/>
    <property type="evidence" value="ECO:0007669"/>
    <property type="project" value="EnsemblFungi"/>
</dbReference>
<feature type="region of interest" description="Disordered" evidence="1">
    <location>
        <begin position="1"/>
        <end position="277"/>
    </location>
</feature>
<feature type="region of interest" description="Disordered" evidence="1">
    <location>
        <begin position="325"/>
        <end position="371"/>
    </location>
</feature>
<dbReference type="InterPro" id="IPR018837">
    <property type="entry name" value="TF_CRF1/IFH1"/>
</dbReference>
<dbReference type="GO" id="GO:0005730">
    <property type="term" value="C:nucleolus"/>
    <property type="evidence" value="ECO:0007669"/>
    <property type="project" value="EnsemblFungi"/>
</dbReference>
<evidence type="ECO:0000313" key="3">
    <source>
        <dbReference type="Proteomes" id="UP000054886"/>
    </source>
</evidence>
<dbReference type="VEuPathDB" id="FungiDB:B1J91_C00759g"/>
<name>A0A0W0C7N5_CANGB</name>
<dbReference type="AlphaFoldDB" id="A0A0W0C7N5"/>
<feature type="compositionally biased region" description="Acidic residues" evidence="1">
    <location>
        <begin position="118"/>
        <end position="128"/>
    </location>
</feature>
<dbReference type="GO" id="GO:0060963">
    <property type="term" value="P:positive regulation of ribosomal protein gene transcription by RNA polymerase II"/>
    <property type="evidence" value="ECO:0007669"/>
    <property type="project" value="EnsemblFungi"/>
</dbReference>
<dbReference type="GO" id="GO:0003713">
    <property type="term" value="F:transcription coactivator activity"/>
    <property type="evidence" value="ECO:0007669"/>
    <property type="project" value="EnsemblFungi"/>
</dbReference>
<dbReference type="VEuPathDB" id="FungiDB:CAGL0C00759g"/>
<evidence type="ECO:0000313" key="2">
    <source>
        <dbReference type="EMBL" id="KTA95490.1"/>
    </source>
</evidence>
<dbReference type="VEuPathDB" id="FungiDB:GWK60_C00583"/>
<feature type="compositionally biased region" description="Basic residues" evidence="1">
    <location>
        <begin position="648"/>
        <end position="663"/>
    </location>
</feature>
<organism evidence="2 3">
    <name type="scientific">Candida glabrata</name>
    <name type="common">Yeast</name>
    <name type="synonym">Torulopsis glabrata</name>
    <dbReference type="NCBI Taxonomy" id="5478"/>
    <lineage>
        <taxon>Eukaryota</taxon>
        <taxon>Fungi</taxon>
        <taxon>Dikarya</taxon>
        <taxon>Ascomycota</taxon>
        <taxon>Saccharomycotina</taxon>
        <taxon>Saccharomycetes</taxon>
        <taxon>Saccharomycetales</taxon>
        <taxon>Saccharomycetaceae</taxon>
        <taxon>Nakaseomyces</taxon>
    </lineage>
</organism>
<feature type="compositionally biased region" description="Basic and acidic residues" evidence="1">
    <location>
        <begin position="262"/>
        <end position="272"/>
    </location>
</feature>
<dbReference type="PANTHER" id="PTHR28057:SF1">
    <property type="entry name" value="PROTEIN IFH1-RELATED"/>
    <property type="match status" value="1"/>
</dbReference>
<dbReference type="PANTHER" id="PTHR28057">
    <property type="entry name" value="PROTEIN IFH1-RELATED"/>
    <property type="match status" value="1"/>
</dbReference>
<evidence type="ECO:0000256" key="1">
    <source>
        <dbReference type="SAM" id="MobiDB-lite"/>
    </source>
</evidence>
<dbReference type="VEuPathDB" id="FungiDB:GVI51_C00583"/>
<dbReference type="Proteomes" id="UP000054886">
    <property type="component" value="Unassembled WGS sequence"/>
</dbReference>
<reference evidence="2 3" key="1">
    <citation type="submission" date="2015-10" db="EMBL/GenBank/DDBJ databases">
        <title>Draft genomes sequences of Candida glabrata isolates 1A, 1B, 2A, 2B, 3A and 3B.</title>
        <authorList>
            <person name="Haavelsrud O.E."/>
            <person name="Gaustad P."/>
        </authorList>
    </citation>
    <scope>NUCLEOTIDE SEQUENCE [LARGE SCALE GENOMIC DNA]</scope>
    <source>
        <strain evidence="2">910700640</strain>
    </source>
</reference>
<gene>
    <name evidence="2" type="ORF">AO440_000402</name>
</gene>
<proteinExistence type="predicted"/>